<evidence type="ECO:0000256" key="5">
    <source>
        <dbReference type="ARBA" id="ARBA00022946"/>
    </source>
</evidence>
<evidence type="ECO:0000256" key="8">
    <source>
        <dbReference type="ARBA" id="ARBA00023128"/>
    </source>
</evidence>
<comment type="subcellular location">
    <subcellularLocation>
        <location evidence="1">Membrane</location>
        <topology evidence="1">Single-pass membrane protein</topology>
    </subcellularLocation>
    <subcellularLocation>
        <location evidence="2">Mitochondrion</location>
    </subcellularLocation>
</comment>
<name>A0A8H3BD78_9AGAM</name>
<feature type="coiled-coil region" evidence="10">
    <location>
        <begin position="113"/>
        <end position="144"/>
    </location>
</feature>
<dbReference type="Proteomes" id="UP000663861">
    <property type="component" value="Unassembled WGS sequence"/>
</dbReference>
<comment type="caution">
    <text evidence="12">The sequence shown here is derived from an EMBL/GenBank/DDBJ whole genome shotgun (WGS) entry which is preliminary data.</text>
</comment>
<dbReference type="GO" id="GO:0033617">
    <property type="term" value="P:mitochondrial respiratory chain complex IV assembly"/>
    <property type="evidence" value="ECO:0007669"/>
    <property type="project" value="TreeGrafter"/>
</dbReference>
<sequence>MIRARLGIPSLTSRSVYTRPWAHQYHRRIHTQRPLRSHHFDTHQFVQRLEAEGLSRSQSEGLMAAIAEVIDESVRNMSRNMVTKTDQEKYSYTQKVDFAQLKSEIQLLEKNDVALMKADNDRLVTDVERLKARLREEISRTQASVRLDLNLEKEISRTQASVRLDLNLEKGGFPMLVRNERLTGGIGRIRDESSVQELKIREVDTRIESEIAGLRTAIEQSKLGLLVSRFPPSPSSSSPSWIGGSRSNLQQSTLQYLVTVATGCAALLMAYMRFRM</sequence>
<evidence type="ECO:0000256" key="3">
    <source>
        <dbReference type="ARBA" id="ARBA00007224"/>
    </source>
</evidence>
<dbReference type="InterPro" id="IPR024461">
    <property type="entry name" value="CCDC90-like"/>
</dbReference>
<keyword evidence="4 11" id="KW-0812">Transmembrane</keyword>
<proteinExistence type="inferred from homology"/>
<gene>
    <name evidence="12" type="ORF">RDB_LOCUS59380</name>
</gene>
<accession>A0A8H3BD78</accession>
<protein>
    <recommendedName>
        <fullName evidence="14">Protein fmp32, mitochondrial</fullName>
    </recommendedName>
</protein>
<reference evidence="12" key="1">
    <citation type="submission" date="2021-01" db="EMBL/GenBank/DDBJ databases">
        <authorList>
            <person name="Kaushik A."/>
        </authorList>
    </citation>
    <scope>NUCLEOTIDE SEQUENCE</scope>
    <source>
        <strain evidence="12">AG4-RS23</strain>
    </source>
</reference>
<organism evidence="12 13">
    <name type="scientific">Rhizoctonia solani</name>
    <dbReference type="NCBI Taxonomy" id="456999"/>
    <lineage>
        <taxon>Eukaryota</taxon>
        <taxon>Fungi</taxon>
        <taxon>Dikarya</taxon>
        <taxon>Basidiomycota</taxon>
        <taxon>Agaricomycotina</taxon>
        <taxon>Agaricomycetes</taxon>
        <taxon>Cantharellales</taxon>
        <taxon>Ceratobasidiaceae</taxon>
        <taxon>Rhizoctonia</taxon>
    </lineage>
</organism>
<dbReference type="Pfam" id="PF07798">
    <property type="entry name" value="CCDC90-like"/>
    <property type="match status" value="1"/>
</dbReference>
<comment type="similarity">
    <text evidence="3">Belongs to the CCDC90 family.</text>
</comment>
<evidence type="ECO:0000256" key="2">
    <source>
        <dbReference type="ARBA" id="ARBA00004173"/>
    </source>
</evidence>
<evidence type="ECO:0000313" key="12">
    <source>
        <dbReference type="EMBL" id="CAE6454833.1"/>
    </source>
</evidence>
<dbReference type="FunFam" id="1.20.5.340:FF:000018">
    <property type="entry name" value="Mitochondrial protein FMP32"/>
    <property type="match status" value="1"/>
</dbReference>
<keyword evidence="8" id="KW-0496">Mitochondrion</keyword>
<evidence type="ECO:0008006" key="14">
    <source>
        <dbReference type="Google" id="ProtNLM"/>
    </source>
</evidence>
<keyword evidence="9 11" id="KW-0472">Membrane</keyword>
<dbReference type="GO" id="GO:0016020">
    <property type="term" value="C:membrane"/>
    <property type="evidence" value="ECO:0007669"/>
    <property type="project" value="UniProtKB-SubCell"/>
</dbReference>
<evidence type="ECO:0000256" key="1">
    <source>
        <dbReference type="ARBA" id="ARBA00004167"/>
    </source>
</evidence>
<keyword evidence="6 11" id="KW-1133">Transmembrane helix</keyword>
<dbReference type="Gene3D" id="1.20.5.340">
    <property type="match status" value="1"/>
</dbReference>
<dbReference type="GO" id="GO:0005739">
    <property type="term" value="C:mitochondrion"/>
    <property type="evidence" value="ECO:0007669"/>
    <property type="project" value="UniProtKB-SubCell"/>
</dbReference>
<keyword evidence="5" id="KW-0809">Transit peptide</keyword>
<evidence type="ECO:0000256" key="11">
    <source>
        <dbReference type="SAM" id="Phobius"/>
    </source>
</evidence>
<keyword evidence="7 10" id="KW-0175">Coiled coil</keyword>
<dbReference type="EMBL" id="CAJMWY010001001">
    <property type="protein sequence ID" value="CAE6454833.1"/>
    <property type="molecule type" value="Genomic_DNA"/>
</dbReference>
<evidence type="ECO:0000256" key="7">
    <source>
        <dbReference type="ARBA" id="ARBA00023054"/>
    </source>
</evidence>
<evidence type="ECO:0000313" key="13">
    <source>
        <dbReference type="Proteomes" id="UP000663861"/>
    </source>
</evidence>
<dbReference type="PANTHER" id="PTHR14360">
    <property type="entry name" value="PROTEIN FMP32, MITOCHONDRIAL"/>
    <property type="match status" value="1"/>
</dbReference>
<evidence type="ECO:0000256" key="9">
    <source>
        <dbReference type="ARBA" id="ARBA00023136"/>
    </source>
</evidence>
<evidence type="ECO:0000256" key="10">
    <source>
        <dbReference type="SAM" id="Coils"/>
    </source>
</evidence>
<feature type="transmembrane region" description="Helical" evidence="11">
    <location>
        <begin position="254"/>
        <end position="274"/>
    </location>
</feature>
<evidence type="ECO:0000256" key="6">
    <source>
        <dbReference type="ARBA" id="ARBA00022989"/>
    </source>
</evidence>
<dbReference type="PANTHER" id="PTHR14360:SF1">
    <property type="entry name" value="PROTEIN FMP32, MITOCHONDRIAL"/>
    <property type="match status" value="1"/>
</dbReference>
<evidence type="ECO:0000256" key="4">
    <source>
        <dbReference type="ARBA" id="ARBA00022692"/>
    </source>
</evidence>
<dbReference type="AlphaFoldDB" id="A0A8H3BD78"/>